<gene>
    <name evidence="1" type="ORF">VTL71DRAFT_12608</name>
</gene>
<dbReference type="Proteomes" id="UP001595075">
    <property type="component" value="Unassembled WGS sequence"/>
</dbReference>
<proteinExistence type="predicted"/>
<protein>
    <submittedName>
        <fullName evidence="1">Uncharacterized protein</fullName>
    </submittedName>
</protein>
<sequence>MQCNGDAAWPLPDIDIDIDMDMDRTQQAPDGTQGKRGLEPGAWLGTALGLALALASPATRAQGARGSSKMPEV</sequence>
<organism evidence="1 2">
    <name type="scientific">Oculimacula yallundae</name>
    <dbReference type="NCBI Taxonomy" id="86028"/>
    <lineage>
        <taxon>Eukaryota</taxon>
        <taxon>Fungi</taxon>
        <taxon>Dikarya</taxon>
        <taxon>Ascomycota</taxon>
        <taxon>Pezizomycotina</taxon>
        <taxon>Leotiomycetes</taxon>
        <taxon>Helotiales</taxon>
        <taxon>Ploettnerulaceae</taxon>
        <taxon>Oculimacula</taxon>
    </lineage>
</organism>
<reference evidence="1 2" key="1">
    <citation type="journal article" date="2024" name="Commun. Biol.">
        <title>Comparative genomic analysis of thermophilic fungi reveals convergent evolutionary adaptations and gene losses.</title>
        <authorList>
            <person name="Steindorff A.S."/>
            <person name="Aguilar-Pontes M.V."/>
            <person name="Robinson A.J."/>
            <person name="Andreopoulos B."/>
            <person name="LaButti K."/>
            <person name="Kuo A."/>
            <person name="Mondo S."/>
            <person name="Riley R."/>
            <person name="Otillar R."/>
            <person name="Haridas S."/>
            <person name="Lipzen A."/>
            <person name="Grimwood J."/>
            <person name="Schmutz J."/>
            <person name="Clum A."/>
            <person name="Reid I.D."/>
            <person name="Moisan M.C."/>
            <person name="Butler G."/>
            <person name="Nguyen T.T.M."/>
            <person name="Dewar K."/>
            <person name="Conant G."/>
            <person name="Drula E."/>
            <person name="Henrissat B."/>
            <person name="Hansel C."/>
            <person name="Singer S."/>
            <person name="Hutchinson M.I."/>
            <person name="de Vries R.P."/>
            <person name="Natvig D.O."/>
            <person name="Powell A.J."/>
            <person name="Tsang A."/>
            <person name="Grigoriev I.V."/>
        </authorList>
    </citation>
    <scope>NUCLEOTIDE SEQUENCE [LARGE SCALE GENOMIC DNA]</scope>
    <source>
        <strain evidence="1 2">CBS 494.80</strain>
    </source>
</reference>
<comment type="caution">
    <text evidence="1">The sequence shown here is derived from an EMBL/GenBank/DDBJ whole genome shotgun (WGS) entry which is preliminary data.</text>
</comment>
<keyword evidence="2" id="KW-1185">Reference proteome</keyword>
<name>A0ABR4CMY7_9HELO</name>
<evidence type="ECO:0000313" key="2">
    <source>
        <dbReference type="Proteomes" id="UP001595075"/>
    </source>
</evidence>
<evidence type="ECO:0000313" key="1">
    <source>
        <dbReference type="EMBL" id="KAL2071373.1"/>
    </source>
</evidence>
<accession>A0ABR4CMY7</accession>
<dbReference type="EMBL" id="JAZHXI010000005">
    <property type="protein sequence ID" value="KAL2071373.1"/>
    <property type="molecule type" value="Genomic_DNA"/>
</dbReference>